<accession>C7RQ71</accession>
<reference evidence="2" key="2">
    <citation type="submission" date="2009-09" db="EMBL/GenBank/DDBJ databases">
        <title>Complete sequence of chromosome of Candidatus Accumulibacter phosphatis clade IIA str. UW-1.</title>
        <authorList>
            <consortium name="US DOE Joint Genome Institute"/>
            <person name="Martin H.G."/>
            <person name="Ivanova N."/>
            <person name="Kunin V."/>
            <person name="Warnecke F."/>
            <person name="Barry K."/>
            <person name="He S."/>
            <person name="Salamov A."/>
            <person name="Szeto E."/>
            <person name="Dalin E."/>
            <person name="Pangilinan J.L."/>
            <person name="Lapidus A."/>
            <person name="Lowry S."/>
            <person name="Kyrpides N.C."/>
            <person name="McMahon K.D."/>
            <person name="Hugenholtz P."/>
        </authorList>
    </citation>
    <scope>NUCLEOTIDE SEQUENCE [LARGE SCALE GENOMIC DNA]</scope>
    <source>
        <strain evidence="2">UW-1</strain>
    </source>
</reference>
<dbReference type="GO" id="GO:0005737">
    <property type="term" value="C:cytoplasm"/>
    <property type="evidence" value="ECO:0007669"/>
    <property type="project" value="TreeGrafter"/>
</dbReference>
<evidence type="ECO:0000313" key="2">
    <source>
        <dbReference type="EMBL" id="ACV35657.1"/>
    </source>
</evidence>
<organism evidence="2">
    <name type="scientific">Accumulibacter regalis</name>
    <dbReference type="NCBI Taxonomy" id="522306"/>
    <lineage>
        <taxon>Bacteria</taxon>
        <taxon>Pseudomonadati</taxon>
        <taxon>Pseudomonadota</taxon>
        <taxon>Betaproteobacteria</taxon>
        <taxon>Candidatus Accumulibacter</taxon>
    </lineage>
</organism>
<dbReference type="InterPro" id="IPR050452">
    <property type="entry name" value="Metacaspase"/>
</dbReference>
<dbReference type="PANTHER" id="PTHR48104">
    <property type="entry name" value="METACASPASE-4"/>
    <property type="match status" value="1"/>
</dbReference>
<dbReference type="GO" id="GO:0004197">
    <property type="term" value="F:cysteine-type endopeptidase activity"/>
    <property type="evidence" value="ECO:0007669"/>
    <property type="project" value="InterPro"/>
</dbReference>
<dbReference type="InterPro" id="IPR029030">
    <property type="entry name" value="Caspase-like_dom_sf"/>
</dbReference>
<sequence>MSKRALCIGINNYPGTHMDLTGCVNDANDWAAELTARGFSVSKLIDSQATKAAMVSGIQALIGGAVSGDVVVITYSGHGTYVPDTNGDEVDGLDEGLCPYDLQTKGAALLDDEINELFSARKAGVRLVLISDSCHSGTVTRAAAPDPDAEDAPRPRFMPMGNWLPADQLPRGISGQPLTSVTVTAGGSPFAAALSRKTGDLLLAGCKEGPNNFSYDARIAGRPCGAFTYYALKALKALPANATYADWYAKINPVFLPSASYPQSPQIVGTADARKRKIFS</sequence>
<dbReference type="PANTHER" id="PTHR48104:SF30">
    <property type="entry name" value="METACASPASE-1"/>
    <property type="match status" value="1"/>
</dbReference>
<reference evidence="2" key="1">
    <citation type="submission" date="2009-08" db="EMBL/GenBank/DDBJ databases">
        <authorList>
            <consortium name="US DOE Joint Genome Institute"/>
            <person name="Lucas S."/>
            <person name="Copeland A."/>
            <person name="Lapidus A."/>
            <person name="Glavina del Rio T."/>
            <person name="Dalin E."/>
            <person name="Tice H."/>
            <person name="Bruce D."/>
            <person name="Barry K."/>
            <person name="Pitluck S."/>
            <person name="Lowry S."/>
            <person name="Larimer F."/>
            <person name="Land M."/>
            <person name="Hauser L."/>
            <person name="Kyrpides N."/>
            <person name="Ivanova N."/>
            <person name="McMahon K.D."/>
            <person name="Hugenholtz P."/>
        </authorList>
    </citation>
    <scope>NUCLEOTIDE SEQUENCE</scope>
    <source>
        <strain evidence="2">UW-1</strain>
    </source>
</reference>
<dbReference type="OrthoDB" id="1491023at2"/>
<dbReference type="Pfam" id="PF00656">
    <property type="entry name" value="Peptidase_C14"/>
    <property type="match status" value="1"/>
</dbReference>
<dbReference type="EMBL" id="CP001715">
    <property type="protein sequence ID" value="ACV35657.1"/>
    <property type="molecule type" value="Genomic_DNA"/>
</dbReference>
<gene>
    <name evidence="2" type="ordered locus">CAP2UW1_2368</name>
</gene>
<dbReference type="STRING" id="522306.CAP2UW1_2368"/>
<feature type="domain" description="Peptidase C14 caspase" evidence="1">
    <location>
        <begin position="3"/>
        <end position="268"/>
    </location>
</feature>
<protein>
    <submittedName>
        <fullName evidence="2">Peptidase C14 caspase catalytic subunit p20</fullName>
    </submittedName>
</protein>
<dbReference type="HOGENOM" id="CLU_029389_3_2_4"/>
<proteinExistence type="predicted"/>
<dbReference type="GO" id="GO:0006508">
    <property type="term" value="P:proteolysis"/>
    <property type="evidence" value="ECO:0007669"/>
    <property type="project" value="InterPro"/>
</dbReference>
<dbReference type="eggNOG" id="COG4249">
    <property type="taxonomic scope" value="Bacteria"/>
</dbReference>
<dbReference type="SUPFAM" id="SSF52129">
    <property type="entry name" value="Caspase-like"/>
    <property type="match status" value="1"/>
</dbReference>
<dbReference type="AlphaFoldDB" id="C7RQ71"/>
<dbReference type="Gene3D" id="3.40.50.1460">
    <property type="match status" value="1"/>
</dbReference>
<dbReference type="InterPro" id="IPR011600">
    <property type="entry name" value="Pept_C14_caspase"/>
</dbReference>
<dbReference type="KEGG" id="app:CAP2UW1_2368"/>
<name>C7RQ71_ACCRE</name>
<evidence type="ECO:0000259" key="1">
    <source>
        <dbReference type="Pfam" id="PF00656"/>
    </source>
</evidence>